<proteinExistence type="predicted"/>
<protein>
    <submittedName>
        <fullName evidence="1">Uncharacterized protein</fullName>
    </submittedName>
</protein>
<gene>
    <name evidence="1" type="ORF">S01H1_55653</name>
</gene>
<evidence type="ECO:0000313" key="1">
    <source>
        <dbReference type="EMBL" id="GAG26697.1"/>
    </source>
</evidence>
<dbReference type="SUPFAM" id="SSF57938">
    <property type="entry name" value="DnaJ/Hsp40 cysteine-rich domain"/>
    <property type="match status" value="1"/>
</dbReference>
<dbReference type="AlphaFoldDB" id="X0WU05"/>
<accession>X0WU05</accession>
<comment type="caution">
    <text evidence="1">The sequence shown here is derived from an EMBL/GenBank/DDBJ whole genome shotgun (WGS) entry which is preliminary data.</text>
</comment>
<feature type="non-terminal residue" evidence="1">
    <location>
        <position position="31"/>
    </location>
</feature>
<dbReference type="InterPro" id="IPR036410">
    <property type="entry name" value="HSP_DnaJ_Cys-rich_dom_sf"/>
</dbReference>
<organism evidence="1">
    <name type="scientific">marine sediment metagenome</name>
    <dbReference type="NCBI Taxonomy" id="412755"/>
    <lineage>
        <taxon>unclassified sequences</taxon>
        <taxon>metagenomes</taxon>
        <taxon>ecological metagenomes</taxon>
    </lineage>
</organism>
<dbReference type="EMBL" id="BARS01036189">
    <property type="protein sequence ID" value="GAG26697.1"/>
    <property type="molecule type" value="Genomic_DNA"/>
</dbReference>
<reference evidence="1" key="1">
    <citation type="journal article" date="2014" name="Front. Microbiol.">
        <title>High frequency of phylogenetically diverse reductive dehalogenase-homologous genes in deep subseafloor sedimentary metagenomes.</title>
        <authorList>
            <person name="Kawai M."/>
            <person name="Futagami T."/>
            <person name="Toyoda A."/>
            <person name="Takaki Y."/>
            <person name="Nishi S."/>
            <person name="Hori S."/>
            <person name="Arai W."/>
            <person name="Tsubouchi T."/>
            <person name="Morono Y."/>
            <person name="Uchiyama I."/>
            <person name="Ito T."/>
            <person name="Fujiyama A."/>
            <person name="Inagaki F."/>
            <person name="Takami H."/>
        </authorList>
    </citation>
    <scope>NUCLEOTIDE SEQUENCE</scope>
    <source>
        <strain evidence="1">Expedition CK06-06</strain>
    </source>
</reference>
<sequence length="31" mass="3375">MIPHMCPACKGGCDITFYPCKACKGTGIIWE</sequence>
<name>X0WU05_9ZZZZ</name>